<dbReference type="EMBL" id="FN653037">
    <property type="protein sequence ID" value="CBY09375.1"/>
    <property type="molecule type" value="Genomic_DNA"/>
</dbReference>
<gene>
    <name evidence="2" type="ORF">GSOID_T00007930001</name>
</gene>
<feature type="compositionally biased region" description="Basic and acidic residues" evidence="1">
    <location>
        <begin position="101"/>
        <end position="111"/>
    </location>
</feature>
<dbReference type="Proteomes" id="UP000001307">
    <property type="component" value="Unassembled WGS sequence"/>
</dbReference>
<proteinExistence type="predicted"/>
<evidence type="ECO:0000256" key="1">
    <source>
        <dbReference type="SAM" id="MobiDB-lite"/>
    </source>
</evidence>
<name>E4XCQ0_OIKDI</name>
<feature type="region of interest" description="Disordered" evidence="1">
    <location>
        <begin position="94"/>
        <end position="132"/>
    </location>
</feature>
<sequence length="132" mass="15493">MESVLLDDWSLIWDRTNNWIQLKGINGEFEIESSPVEAVLGPFVVQTGHSLYKLGVPSKNSCDWIVPKDIRDEFSKGFPKEWVVKITALQERRVTRHTPKRERTNSREKFNPFKIQQNQRKNGRLALSRNER</sequence>
<evidence type="ECO:0000313" key="3">
    <source>
        <dbReference type="Proteomes" id="UP000001307"/>
    </source>
</evidence>
<reference evidence="2 3" key="1">
    <citation type="journal article" date="2010" name="Science">
        <title>Plasticity of animal genome architecture unmasked by rapid evolution of a pelagic tunicate.</title>
        <authorList>
            <person name="Denoeud F."/>
            <person name="Henriet S."/>
            <person name="Mungpakdee S."/>
            <person name="Aury J.M."/>
            <person name="Da Silva C."/>
            <person name="Brinkmann H."/>
            <person name="Mikhaleva J."/>
            <person name="Olsen L.C."/>
            <person name="Jubin C."/>
            <person name="Canestro C."/>
            <person name="Bouquet J.M."/>
            <person name="Danks G."/>
            <person name="Poulain J."/>
            <person name="Campsteijn C."/>
            <person name="Adamski M."/>
            <person name="Cross I."/>
            <person name="Yadetie F."/>
            <person name="Muffato M."/>
            <person name="Louis A."/>
            <person name="Butcher S."/>
            <person name="Tsagkogeorga G."/>
            <person name="Konrad A."/>
            <person name="Singh S."/>
            <person name="Jensen M.F."/>
            <person name="Cong E.H."/>
            <person name="Eikeseth-Otteraa H."/>
            <person name="Noel B."/>
            <person name="Anthouard V."/>
            <person name="Porcel B.M."/>
            <person name="Kachouri-Lafond R."/>
            <person name="Nishino A."/>
            <person name="Ugolini M."/>
            <person name="Chourrout P."/>
            <person name="Nishida H."/>
            <person name="Aasland R."/>
            <person name="Huzurbazar S."/>
            <person name="Westhof E."/>
            <person name="Delsuc F."/>
            <person name="Lehrach H."/>
            <person name="Reinhardt R."/>
            <person name="Weissenbach J."/>
            <person name="Roy S.W."/>
            <person name="Artiguenave F."/>
            <person name="Postlethwait J.H."/>
            <person name="Manak J.R."/>
            <person name="Thompson E.M."/>
            <person name="Jaillon O."/>
            <person name="Du Pasquier L."/>
            <person name="Boudinot P."/>
            <person name="Liberles D.A."/>
            <person name="Volff J.N."/>
            <person name="Philippe H."/>
            <person name="Lenhard B."/>
            <person name="Roest Crollius H."/>
            <person name="Wincker P."/>
            <person name="Chourrout D."/>
        </authorList>
    </citation>
    <scope>NUCLEOTIDE SEQUENCE [LARGE SCALE GENOMIC DNA]</scope>
</reference>
<dbReference type="OrthoDB" id="10582769at2759"/>
<protein>
    <submittedName>
        <fullName evidence="2">Uncharacterized protein</fullName>
    </submittedName>
</protein>
<keyword evidence="3" id="KW-1185">Reference proteome</keyword>
<dbReference type="AlphaFoldDB" id="E4XCQ0"/>
<dbReference type="InParanoid" id="E4XCQ0"/>
<evidence type="ECO:0000313" key="2">
    <source>
        <dbReference type="EMBL" id="CBY09375.1"/>
    </source>
</evidence>
<organism evidence="2 3">
    <name type="scientific">Oikopleura dioica</name>
    <name type="common">Tunicate</name>
    <dbReference type="NCBI Taxonomy" id="34765"/>
    <lineage>
        <taxon>Eukaryota</taxon>
        <taxon>Metazoa</taxon>
        <taxon>Chordata</taxon>
        <taxon>Tunicata</taxon>
        <taxon>Appendicularia</taxon>
        <taxon>Copelata</taxon>
        <taxon>Oikopleuridae</taxon>
        <taxon>Oikopleura</taxon>
    </lineage>
</organism>
<accession>E4XCQ0</accession>